<keyword evidence="5" id="KW-0687">Ribonucleoprotein</keyword>
<keyword evidence="3 9" id="KW-0694">RNA-binding</keyword>
<dbReference type="NCBIfam" id="TIGR01009">
    <property type="entry name" value="rpsC_bact"/>
    <property type="match status" value="1"/>
</dbReference>
<evidence type="ECO:0000313" key="11">
    <source>
        <dbReference type="EMBL" id="RVZ39591.1"/>
    </source>
</evidence>
<feature type="non-terminal residue" evidence="11">
    <location>
        <position position="132"/>
    </location>
</feature>
<dbReference type="InterPro" id="IPR057258">
    <property type="entry name" value="Ribosomal_uS3"/>
</dbReference>
<protein>
    <recommendedName>
        <fullName evidence="7">Small ribosomal subunit protein uS3</fullName>
    </recommendedName>
    <alternativeName>
        <fullName evidence="8">30S ribosomal protein S3</fullName>
    </alternativeName>
</protein>
<evidence type="ECO:0000313" key="12">
    <source>
        <dbReference type="Proteomes" id="UP000289022"/>
    </source>
</evidence>
<name>A0A438XNM0_HELPX</name>
<dbReference type="CDD" id="cd02412">
    <property type="entry name" value="KH-II_30S_S3"/>
    <property type="match status" value="1"/>
</dbReference>
<sequence>MGQKVNPVGLRLGINRNWTSRWFPSARTAPSNIDEDNKIRKFLKKELYYAGVSEIVIERAAKKLRVTVVAARPGLIIGKKGVDIEKVKEGLKTLIKKEVSINIKEVKRPQADAQLAAENVATQLEKRVAFRR</sequence>
<evidence type="ECO:0000256" key="8">
    <source>
        <dbReference type="ARBA" id="ARBA00035521"/>
    </source>
</evidence>
<evidence type="ECO:0000256" key="5">
    <source>
        <dbReference type="ARBA" id="ARBA00023274"/>
    </source>
</evidence>
<proteinExistence type="inferred from homology"/>
<dbReference type="GO" id="GO:0003735">
    <property type="term" value="F:structural constituent of ribosome"/>
    <property type="evidence" value="ECO:0007669"/>
    <property type="project" value="InterPro"/>
</dbReference>
<dbReference type="InterPro" id="IPR009019">
    <property type="entry name" value="KH_sf_prok-type"/>
</dbReference>
<dbReference type="Gene3D" id="3.30.300.20">
    <property type="match status" value="1"/>
</dbReference>
<dbReference type="PROSITE" id="PS50823">
    <property type="entry name" value="KH_TYPE_2"/>
    <property type="match status" value="1"/>
</dbReference>
<comment type="function">
    <text evidence="6">Binds the lower part of the 30S subunit head. Binds mRNA in the 70S ribosome, positioning it for translation.</text>
</comment>
<dbReference type="AlphaFoldDB" id="A0A438XNM0"/>
<dbReference type="InterPro" id="IPR005704">
    <property type="entry name" value="Ribosomal_uS3_bac-typ"/>
</dbReference>
<gene>
    <name evidence="11" type="ORF">EC518_06045</name>
</gene>
<evidence type="ECO:0000256" key="6">
    <source>
        <dbReference type="ARBA" id="ARBA00024998"/>
    </source>
</evidence>
<feature type="domain" description="KH type-2" evidence="10">
    <location>
        <begin position="39"/>
        <end position="107"/>
    </location>
</feature>
<reference evidence="11 12" key="1">
    <citation type="submission" date="2018-11" db="EMBL/GenBank/DDBJ databases">
        <title>Genetic determinants and prediction of antibiotic resistance phenotypes in Helicobacter pylori.</title>
        <authorList>
            <person name="Wagner K."/>
        </authorList>
    </citation>
    <scope>NUCLEOTIDE SEQUENCE [LARGE SCALE GENOMIC DNA]</scope>
    <source>
        <strain evidence="11 12">ZH70</strain>
    </source>
</reference>
<keyword evidence="4 11" id="KW-0689">Ribosomal protein</keyword>
<evidence type="ECO:0000256" key="2">
    <source>
        <dbReference type="ARBA" id="ARBA00022730"/>
    </source>
</evidence>
<evidence type="ECO:0000259" key="10">
    <source>
        <dbReference type="PROSITE" id="PS50823"/>
    </source>
</evidence>
<evidence type="ECO:0000256" key="3">
    <source>
        <dbReference type="ARBA" id="ARBA00022884"/>
    </source>
</evidence>
<dbReference type="InterPro" id="IPR004087">
    <property type="entry name" value="KH_dom"/>
</dbReference>
<comment type="caution">
    <text evidence="11">The sequence shown here is derived from an EMBL/GenBank/DDBJ whole genome shotgun (WGS) entry which is preliminary data.</text>
</comment>
<dbReference type="PANTHER" id="PTHR11760:SF19">
    <property type="entry name" value="SMALL RIBOSOMAL SUBUNIT PROTEIN US3C"/>
    <property type="match status" value="1"/>
</dbReference>
<dbReference type="InterPro" id="IPR004044">
    <property type="entry name" value="KH_dom_type_2"/>
</dbReference>
<dbReference type="SMART" id="SM00322">
    <property type="entry name" value="KH"/>
    <property type="match status" value="1"/>
</dbReference>
<dbReference type="GO" id="GO:0019843">
    <property type="term" value="F:rRNA binding"/>
    <property type="evidence" value="ECO:0007669"/>
    <property type="project" value="UniProtKB-KW"/>
</dbReference>
<dbReference type="Pfam" id="PF07650">
    <property type="entry name" value="KH_2"/>
    <property type="match status" value="1"/>
</dbReference>
<accession>A0A438XNM0</accession>
<dbReference type="Proteomes" id="UP000289022">
    <property type="component" value="Unassembled WGS sequence"/>
</dbReference>
<dbReference type="SUPFAM" id="SSF54814">
    <property type="entry name" value="Prokaryotic type KH domain (KH-domain type II)"/>
    <property type="match status" value="1"/>
</dbReference>
<evidence type="ECO:0000256" key="9">
    <source>
        <dbReference type="PROSITE-ProRule" id="PRU00118"/>
    </source>
</evidence>
<keyword evidence="2" id="KW-0699">rRNA-binding</keyword>
<dbReference type="EMBL" id="RJGP01000269">
    <property type="protein sequence ID" value="RVZ39591.1"/>
    <property type="molecule type" value="Genomic_DNA"/>
</dbReference>
<evidence type="ECO:0000256" key="4">
    <source>
        <dbReference type="ARBA" id="ARBA00022980"/>
    </source>
</evidence>
<comment type="similarity">
    <text evidence="1">Belongs to the universal ribosomal protein uS3 family.</text>
</comment>
<dbReference type="FunFam" id="3.30.300.20:FF:000001">
    <property type="entry name" value="30S ribosomal protein S3"/>
    <property type="match status" value="1"/>
</dbReference>
<evidence type="ECO:0000256" key="1">
    <source>
        <dbReference type="ARBA" id="ARBA00010761"/>
    </source>
</evidence>
<dbReference type="GO" id="GO:0022627">
    <property type="term" value="C:cytosolic small ribosomal subunit"/>
    <property type="evidence" value="ECO:0007669"/>
    <property type="project" value="TreeGrafter"/>
</dbReference>
<dbReference type="InterPro" id="IPR015946">
    <property type="entry name" value="KH_dom-like_a/b"/>
</dbReference>
<evidence type="ECO:0000256" key="7">
    <source>
        <dbReference type="ARBA" id="ARBA00035257"/>
    </source>
</evidence>
<dbReference type="PANTHER" id="PTHR11760">
    <property type="entry name" value="30S/40S RIBOSOMAL PROTEIN S3"/>
    <property type="match status" value="1"/>
</dbReference>
<dbReference type="GO" id="GO:0006412">
    <property type="term" value="P:translation"/>
    <property type="evidence" value="ECO:0007669"/>
    <property type="project" value="InterPro"/>
</dbReference>
<organism evidence="11 12">
    <name type="scientific">Helicobacter pylori</name>
    <name type="common">Campylobacter pylori</name>
    <dbReference type="NCBI Taxonomy" id="210"/>
    <lineage>
        <taxon>Bacteria</taxon>
        <taxon>Pseudomonadati</taxon>
        <taxon>Campylobacterota</taxon>
        <taxon>Epsilonproteobacteria</taxon>
        <taxon>Campylobacterales</taxon>
        <taxon>Helicobacteraceae</taxon>
        <taxon>Helicobacter</taxon>
    </lineage>
</organism>